<keyword evidence="2" id="KW-0645">Protease</keyword>
<dbReference type="RefSeq" id="WP_121052888.1">
    <property type="nucleotide sequence ID" value="NZ_AP018711.1"/>
</dbReference>
<evidence type="ECO:0000313" key="12">
    <source>
        <dbReference type="Proteomes" id="UP000276029"/>
    </source>
</evidence>
<dbReference type="Pfam" id="PF04389">
    <property type="entry name" value="Peptidase_M28"/>
    <property type="match status" value="1"/>
</dbReference>
<evidence type="ECO:0000256" key="7">
    <source>
        <dbReference type="SAM" id="SignalP"/>
    </source>
</evidence>
<keyword evidence="5" id="KW-0378">Hydrolase</keyword>
<feature type="signal peptide" evidence="7">
    <location>
        <begin position="1"/>
        <end position="20"/>
    </location>
</feature>
<dbReference type="Gene3D" id="3.40.630.10">
    <property type="entry name" value="Zn peptidases"/>
    <property type="match status" value="1"/>
</dbReference>
<dbReference type="EMBL" id="RBWX01000010">
    <property type="protein sequence ID" value="RKS86453.1"/>
    <property type="molecule type" value="Genomic_DNA"/>
</dbReference>
<evidence type="ECO:0000256" key="1">
    <source>
        <dbReference type="ARBA" id="ARBA00022438"/>
    </source>
</evidence>
<dbReference type="EMBL" id="AP018711">
    <property type="protein sequence ID" value="BBE35444.1"/>
    <property type="molecule type" value="Genomic_DNA"/>
</dbReference>
<keyword evidence="4 7" id="KW-0732">Signal</keyword>
<evidence type="ECO:0000256" key="6">
    <source>
        <dbReference type="ARBA" id="ARBA00022833"/>
    </source>
</evidence>
<feature type="chain" id="PRO_5042187343" evidence="7">
    <location>
        <begin position="21"/>
        <end position="514"/>
    </location>
</feature>
<evidence type="ECO:0000313" key="10">
    <source>
        <dbReference type="EMBL" id="RKS86453.1"/>
    </source>
</evidence>
<dbReference type="GO" id="GO:0004177">
    <property type="term" value="F:aminopeptidase activity"/>
    <property type="evidence" value="ECO:0007669"/>
    <property type="project" value="UniProtKB-KW"/>
</dbReference>
<dbReference type="KEGG" id="smic:SmB9_31020"/>
<dbReference type="PANTHER" id="PTHR12147:SF56">
    <property type="entry name" value="AMINOPEPTIDASE YDR415C-RELATED"/>
    <property type="match status" value="1"/>
</dbReference>
<dbReference type="PROSITE" id="PS51257">
    <property type="entry name" value="PROKAR_LIPOPROTEIN"/>
    <property type="match status" value="1"/>
</dbReference>
<dbReference type="SUPFAM" id="SSF53187">
    <property type="entry name" value="Zn-dependent exopeptidases"/>
    <property type="match status" value="1"/>
</dbReference>
<keyword evidence="6" id="KW-0862">Zinc</keyword>
<evidence type="ECO:0000313" key="11">
    <source>
        <dbReference type="Proteomes" id="UP000275727"/>
    </source>
</evidence>
<evidence type="ECO:0000256" key="4">
    <source>
        <dbReference type="ARBA" id="ARBA00022729"/>
    </source>
</evidence>
<feature type="domain" description="Peptidase M28" evidence="8">
    <location>
        <begin position="283"/>
        <end position="478"/>
    </location>
</feature>
<evidence type="ECO:0000256" key="3">
    <source>
        <dbReference type="ARBA" id="ARBA00022723"/>
    </source>
</evidence>
<dbReference type="AlphaFoldDB" id="A0AAD1G275"/>
<evidence type="ECO:0000256" key="5">
    <source>
        <dbReference type="ARBA" id="ARBA00022801"/>
    </source>
</evidence>
<dbReference type="Gene3D" id="3.50.30.30">
    <property type="match status" value="1"/>
</dbReference>
<sequence>MLKSRFFLPLFALLSAAACATAPRSNPAVTPEGIAAHVTELASDAYEGREPGTAGEAKTLAYIEAAYRRIGLLPVSGDTYRLAVPLLKSEVGAGRITAGSVTIESGETATVRAPMTETGATAKGDIVFVGYGIALPEEGRDDFGGLDLGGKIALVFAGLPDGNAEPSEAMRRQSLRTVKLENAARAGAAGAILIYDLAPGEDEWRRVRAFAGRAEVQIDAGTPVKTPLYALVGREAGSALARGLGVDLAMLKSEAAGAGFKPRTLGSGALAAENRVTRFTSYNLAGVLPGRKRPNEYVVYLAHWDHLGHCGTGIDTICNGAVDNASGVGGLVELAEAFAKGRRPERSLLFLATTAEESGLLGGKHFAVSGPIDPGRMVAAFGLDTIAANGPSEDVIVLGQGLTTLDARLADAAKAQGRRIKVMPDVQSFYARSDHFAFAEVGVPAVIATGIFSGSGFGDYMSNHYHQPSDAVTLPIDYRGAADDVNLLLAVGQGLANSREWPTWTKSSPYQRRP</sequence>
<dbReference type="SUPFAM" id="SSF52025">
    <property type="entry name" value="PA domain"/>
    <property type="match status" value="1"/>
</dbReference>
<reference evidence="10 12" key="2">
    <citation type="submission" date="2018-10" db="EMBL/GenBank/DDBJ databases">
        <title>Genomic Encyclopedia of Type Strains, Phase IV (KMG-IV): sequencing the most valuable type-strain genomes for metagenomic binning, comparative biology and taxonomic classification.</title>
        <authorList>
            <person name="Goeker M."/>
        </authorList>
    </citation>
    <scope>NUCLEOTIDE SEQUENCE [LARGE SCALE GENOMIC DNA]</scope>
    <source>
        <strain evidence="10 12">DSM 19791</strain>
    </source>
</reference>
<dbReference type="InterPro" id="IPR046450">
    <property type="entry name" value="PA_dom_sf"/>
</dbReference>
<dbReference type="GO" id="GO:0006508">
    <property type="term" value="P:proteolysis"/>
    <property type="evidence" value="ECO:0007669"/>
    <property type="project" value="UniProtKB-KW"/>
</dbReference>
<accession>A0AAD1G275</accession>
<dbReference type="Proteomes" id="UP000275727">
    <property type="component" value="Chromosome"/>
</dbReference>
<dbReference type="PANTHER" id="PTHR12147">
    <property type="entry name" value="METALLOPEPTIDASE M28 FAMILY MEMBER"/>
    <property type="match status" value="1"/>
</dbReference>
<dbReference type="Proteomes" id="UP000276029">
    <property type="component" value="Unassembled WGS sequence"/>
</dbReference>
<keyword evidence="3" id="KW-0479">Metal-binding</keyword>
<keyword evidence="1" id="KW-0031">Aminopeptidase</keyword>
<dbReference type="GO" id="GO:0008235">
    <property type="term" value="F:metalloexopeptidase activity"/>
    <property type="evidence" value="ECO:0007669"/>
    <property type="project" value="InterPro"/>
</dbReference>
<dbReference type="GO" id="GO:0046872">
    <property type="term" value="F:metal ion binding"/>
    <property type="evidence" value="ECO:0007669"/>
    <property type="project" value="UniProtKB-KW"/>
</dbReference>
<dbReference type="InterPro" id="IPR007484">
    <property type="entry name" value="Peptidase_M28"/>
</dbReference>
<keyword evidence="12" id="KW-1185">Reference proteome</keyword>
<protein>
    <submittedName>
        <fullName evidence="9">M28-family zinc peptidase</fullName>
    </submittedName>
    <submittedName>
        <fullName evidence="10">Zn-dependent M28 family amino/carboxypeptidase</fullName>
    </submittedName>
</protein>
<proteinExistence type="predicted"/>
<evidence type="ECO:0000313" key="9">
    <source>
        <dbReference type="EMBL" id="BBE35444.1"/>
    </source>
</evidence>
<evidence type="ECO:0000256" key="2">
    <source>
        <dbReference type="ARBA" id="ARBA00022670"/>
    </source>
</evidence>
<evidence type="ECO:0000259" key="8">
    <source>
        <dbReference type="Pfam" id="PF04389"/>
    </source>
</evidence>
<reference evidence="9 11" key="1">
    <citation type="submission" date="2018-06" db="EMBL/GenBank/DDBJ databases">
        <title>Complete Genome Sequence of the Microcystin-Degrading Bacterium Sphingosinicella microcystinivorans Strain B-9.</title>
        <authorList>
            <person name="Jin H."/>
            <person name="Nishizawa T."/>
            <person name="Guo Y."/>
            <person name="Nishizawa A."/>
            <person name="Park H."/>
            <person name="Kato H."/>
            <person name="Tsuji K."/>
            <person name="Harada K."/>
        </authorList>
    </citation>
    <scope>NUCLEOTIDE SEQUENCE [LARGE SCALE GENOMIC DNA]</scope>
    <source>
        <strain evidence="9 11">B9</strain>
    </source>
</reference>
<organism evidence="9 11">
    <name type="scientific">Sphingosinicella microcystinivorans</name>
    <dbReference type="NCBI Taxonomy" id="335406"/>
    <lineage>
        <taxon>Bacteria</taxon>
        <taxon>Pseudomonadati</taxon>
        <taxon>Pseudomonadota</taxon>
        <taxon>Alphaproteobacteria</taxon>
        <taxon>Sphingomonadales</taxon>
        <taxon>Sphingosinicellaceae</taxon>
        <taxon>Sphingosinicella</taxon>
    </lineage>
</organism>
<name>A0AAD1G275_SPHMI</name>
<gene>
    <name evidence="10" type="ORF">DFR51_3159</name>
    <name evidence="9" type="ORF">SmB9_31020</name>
</gene>
<dbReference type="InterPro" id="IPR045175">
    <property type="entry name" value="M28_fam"/>
</dbReference>